<reference evidence="2 3" key="1">
    <citation type="journal article" date="2013" name="BMC Genomics">
        <title>Genomics-driven discovery of the pneumocandin biosynthetic gene cluster in the fungus Glarea lozoyensis.</title>
        <authorList>
            <person name="Chen L."/>
            <person name="Yue Q."/>
            <person name="Zhang X."/>
            <person name="Xiang M."/>
            <person name="Wang C."/>
            <person name="Li S."/>
            <person name="Che Y."/>
            <person name="Ortiz-Lopez F.J."/>
            <person name="Bills G.F."/>
            <person name="Liu X."/>
            <person name="An Z."/>
        </authorList>
    </citation>
    <scope>NUCLEOTIDE SEQUENCE [LARGE SCALE GENOMIC DNA]</scope>
    <source>
        <strain evidence="3">ATCC 20868 / MF5171</strain>
    </source>
</reference>
<evidence type="ECO:0000313" key="3">
    <source>
        <dbReference type="Proteomes" id="UP000016922"/>
    </source>
</evidence>
<protein>
    <submittedName>
        <fullName evidence="2">Uncharacterized protein</fullName>
    </submittedName>
</protein>
<name>S3CSS8_GLAL2</name>
<feature type="region of interest" description="Disordered" evidence="1">
    <location>
        <begin position="43"/>
        <end position="102"/>
    </location>
</feature>
<dbReference type="GeneID" id="19468888"/>
<dbReference type="HOGENOM" id="CLU_2277788_0_0_1"/>
<feature type="compositionally biased region" description="Basic and acidic residues" evidence="1">
    <location>
        <begin position="90"/>
        <end position="102"/>
    </location>
</feature>
<evidence type="ECO:0000256" key="1">
    <source>
        <dbReference type="SAM" id="MobiDB-lite"/>
    </source>
</evidence>
<organism evidence="2 3">
    <name type="scientific">Glarea lozoyensis (strain ATCC 20868 / MF5171)</name>
    <dbReference type="NCBI Taxonomy" id="1116229"/>
    <lineage>
        <taxon>Eukaryota</taxon>
        <taxon>Fungi</taxon>
        <taxon>Dikarya</taxon>
        <taxon>Ascomycota</taxon>
        <taxon>Pezizomycotina</taxon>
        <taxon>Leotiomycetes</taxon>
        <taxon>Helotiales</taxon>
        <taxon>Helotiaceae</taxon>
        <taxon>Glarea</taxon>
    </lineage>
</organism>
<sequence length="102" mass="11062">MHANGLFGGVGGDPRRDYFEQGGHLANAFDAPNADYGAEIISQPDSAQFRRSAMNETPIAEPLEGGGLGGNRQPNREALSPRSHRSSRLSGRENLGRRESWL</sequence>
<accession>S3CSS8</accession>
<gene>
    <name evidence="2" type="ORF">GLAREA_09841</name>
</gene>
<dbReference type="AlphaFoldDB" id="S3CSS8"/>
<dbReference type="EMBL" id="KE145368">
    <property type="protein sequence ID" value="EPE28720.1"/>
    <property type="molecule type" value="Genomic_DNA"/>
</dbReference>
<dbReference type="RefSeq" id="XP_008084628.1">
    <property type="nucleotide sequence ID" value="XM_008086437.1"/>
</dbReference>
<dbReference type="KEGG" id="glz:GLAREA_09841"/>
<dbReference type="Proteomes" id="UP000016922">
    <property type="component" value="Unassembled WGS sequence"/>
</dbReference>
<proteinExistence type="predicted"/>
<keyword evidence="3" id="KW-1185">Reference proteome</keyword>
<evidence type="ECO:0000313" key="2">
    <source>
        <dbReference type="EMBL" id="EPE28720.1"/>
    </source>
</evidence>